<evidence type="ECO:0000256" key="11">
    <source>
        <dbReference type="ARBA" id="ARBA00023154"/>
    </source>
</evidence>
<dbReference type="EMBL" id="RQET01000004">
    <property type="protein sequence ID" value="TGK12132.1"/>
    <property type="molecule type" value="Genomic_DNA"/>
</dbReference>
<dbReference type="InterPro" id="IPR005260">
    <property type="entry name" value="Asp_kin_monofn"/>
</dbReference>
<comment type="pathway">
    <text evidence="2 15">Amino-acid biosynthesis; L-methionine biosynthesis via de novo pathway; L-homoserine from L-aspartate: step 1/3.</text>
</comment>
<evidence type="ECO:0000256" key="1">
    <source>
        <dbReference type="ARBA" id="ARBA00004766"/>
    </source>
</evidence>
<comment type="similarity">
    <text evidence="4 14">Belongs to the aspartokinase family.</text>
</comment>
<dbReference type="PROSITE" id="PS00324">
    <property type="entry name" value="ASPARTOKINASE"/>
    <property type="match status" value="1"/>
</dbReference>
<gene>
    <name evidence="17" type="ORF">EHO60_07640</name>
</gene>
<dbReference type="GO" id="GO:0005829">
    <property type="term" value="C:cytosol"/>
    <property type="evidence" value="ECO:0007669"/>
    <property type="project" value="TreeGrafter"/>
</dbReference>
<dbReference type="FunFam" id="3.40.1160.10:FF:000002">
    <property type="entry name" value="Aspartokinase"/>
    <property type="match status" value="1"/>
</dbReference>
<protein>
    <recommendedName>
        <fullName evidence="14">Aspartokinase</fullName>
        <ecNumber evidence="14">2.7.2.4</ecNumber>
    </recommendedName>
</protein>
<dbReference type="Gene3D" id="3.40.1160.10">
    <property type="entry name" value="Acetylglutamate kinase-like"/>
    <property type="match status" value="1"/>
</dbReference>
<dbReference type="CDD" id="cd04923">
    <property type="entry name" value="ACT_AK-LysC-DapG-like_2"/>
    <property type="match status" value="1"/>
</dbReference>
<reference evidence="17" key="1">
    <citation type="journal article" date="2019" name="PLoS Negl. Trop. Dis.">
        <title>Revisiting the worldwide diversity of Leptospira species in the environment.</title>
        <authorList>
            <person name="Vincent A.T."/>
            <person name="Schiettekatte O."/>
            <person name="Bourhy P."/>
            <person name="Veyrier F.J."/>
            <person name="Picardeau M."/>
        </authorList>
    </citation>
    <scope>NUCLEOTIDE SEQUENCE [LARGE SCALE GENOMIC DNA]</scope>
    <source>
        <strain evidence="17">SSW15</strain>
    </source>
</reference>
<evidence type="ECO:0000256" key="6">
    <source>
        <dbReference type="ARBA" id="ARBA00022679"/>
    </source>
</evidence>
<dbReference type="InterPro" id="IPR001048">
    <property type="entry name" value="Asp/Glu/Uridylate_kinase"/>
</dbReference>
<evidence type="ECO:0000313" key="17">
    <source>
        <dbReference type="EMBL" id="TGK12132.1"/>
    </source>
</evidence>
<evidence type="ECO:0000256" key="15">
    <source>
        <dbReference type="RuleBase" id="RU004249"/>
    </source>
</evidence>
<dbReference type="PIRSF" id="PIRSF000726">
    <property type="entry name" value="Asp_kin"/>
    <property type="match status" value="1"/>
</dbReference>
<dbReference type="InterPro" id="IPR018042">
    <property type="entry name" value="Aspartate_kinase_CS"/>
</dbReference>
<evidence type="ECO:0000256" key="9">
    <source>
        <dbReference type="ARBA" id="ARBA00022777"/>
    </source>
</evidence>
<evidence type="ECO:0000256" key="4">
    <source>
        <dbReference type="ARBA" id="ARBA00010122"/>
    </source>
</evidence>
<dbReference type="UniPathway" id="UPA00050">
    <property type="reaction ID" value="UER00461"/>
</dbReference>
<dbReference type="EC" id="2.7.2.4" evidence="14"/>
<dbReference type="InterPro" id="IPR002912">
    <property type="entry name" value="ACT_dom"/>
</dbReference>
<evidence type="ECO:0000256" key="10">
    <source>
        <dbReference type="ARBA" id="ARBA00022840"/>
    </source>
</evidence>
<dbReference type="InterPro" id="IPR045865">
    <property type="entry name" value="ACT-like_dom_sf"/>
</dbReference>
<dbReference type="Pfam" id="PF00696">
    <property type="entry name" value="AA_kinase"/>
    <property type="match status" value="1"/>
</dbReference>
<dbReference type="Proteomes" id="UP000298458">
    <property type="component" value="Unassembled WGS sequence"/>
</dbReference>
<dbReference type="NCBIfam" id="NF005155">
    <property type="entry name" value="PRK06635.1-4"/>
    <property type="match status" value="1"/>
</dbReference>
<dbReference type="InterPro" id="IPR041740">
    <property type="entry name" value="AKii-LysC-BS"/>
</dbReference>
<dbReference type="NCBIfam" id="NF005154">
    <property type="entry name" value="PRK06635.1-2"/>
    <property type="match status" value="1"/>
</dbReference>
<dbReference type="InterPro" id="IPR054352">
    <property type="entry name" value="ACT_Aspartokinase"/>
</dbReference>
<feature type="domain" description="ACT" evidence="16">
    <location>
        <begin position="345"/>
        <end position="407"/>
    </location>
</feature>
<organism evidence="17 18">
    <name type="scientific">Leptospira fletcheri</name>
    <dbReference type="NCBI Taxonomy" id="2484981"/>
    <lineage>
        <taxon>Bacteria</taxon>
        <taxon>Pseudomonadati</taxon>
        <taxon>Spirochaetota</taxon>
        <taxon>Spirochaetia</taxon>
        <taxon>Leptospirales</taxon>
        <taxon>Leptospiraceae</taxon>
        <taxon>Leptospira</taxon>
    </lineage>
</organism>
<dbReference type="NCBIfam" id="TIGR00656">
    <property type="entry name" value="asp_kin_monofn"/>
    <property type="match status" value="1"/>
</dbReference>
<evidence type="ECO:0000313" key="18">
    <source>
        <dbReference type="Proteomes" id="UP000298458"/>
    </source>
</evidence>
<evidence type="ECO:0000256" key="8">
    <source>
        <dbReference type="ARBA" id="ARBA00022741"/>
    </source>
</evidence>
<dbReference type="RefSeq" id="WP_135767536.1">
    <property type="nucleotide sequence ID" value="NZ_RQET01000004.1"/>
</dbReference>
<proteinExistence type="inferred from homology"/>
<keyword evidence="18" id="KW-1185">Reference proteome</keyword>
<dbReference type="GO" id="GO:0009089">
    <property type="term" value="P:lysine biosynthetic process via diaminopimelate"/>
    <property type="evidence" value="ECO:0007669"/>
    <property type="project" value="UniProtKB-UniPathway"/>
</dbReference>
<dbReference type="OrthoDB" id="9799110at2"/>
<dbReference type="AlphaFoldDB" id="A0A4R9GHA9"/>
<comment type="pathway">
    <text evidence="1 15">Amino-acid biosynthesis; L-lysine biosynthesis via DAP pathway; (S)-tetrahydrodipicolinate from L-aspartate: step 1/4.</text>
</comment>
<comment type="caution">
    <text evidence="17">The sequence shown here is derived from an EMBL/GenBank/DDBJ whole genome shotgun (WGS) entry which is preliminary data.</text>
</comment>
<accession>A0A4R9GHA9</accession>
<keyword evidence="6 14" id="KW-0808">Transferase</keyword>
<name>A0A4R9GHA9_9LEPT</name>
<dbReference type="InterPro" id="IPR001341">
    <property type="entry name" value="Asp_kinase"/>
</dbReference>
<feature type="binding site" evidence="13">
    <location>
        <position position="185"/>
    </location>
    <ligand>
        <name>ATP</name>
        <dbReference type="ChEBI" id="CHEBI:30616"/>
    </ligand>
</feature>
<dbReference type="UniPathway" id="UPA00051">
    <property type="reaction ID" value="UER00462"/>
</dbReference>
<evidence type="ECO:0000256" key="12">
    <source>
        <dbReference type="ARBA" id="ARBA00047872"/>
    </source>
</evidence>
<dbReference type="Gene3D" id="3.30.2130.10">
    <property type="entry name" value="VC0802-like"/>
    <property type="match status" value="1"/>
</dbReference>
<dbReference type="InterPro" id="IPR036393">
    <property type="entry name" value="AceGlu_kinase-like_sf"/>
</dbReference>
<dbReference type="CDD" id="cd04261">
    <property type="entry name" value="AAK_AKii-LysC-BS"/>
    <property type="match status" value="1"/>
</dbReference>
<keyword evidence="5 15" id="KW-0028">Amino-acid biosynthesis</keyword>
<dbReference type="GO" id="GO:0009088">
    <property type="term" value="P:threonine biosynthetic process"/>
    <property type="evidence" value="ECO:0007669"/>
    <property type="project" value="UniProtKB-UniPathway"/>
</dbReference>
<evidence type="ECO:0000256" key="5">
    <source>
        <dbReference type="ARBA" id="ARBA00022605"/>
    </source>
</evidence>
<evidence type="ECO:0000256" key="13">
    <source>
        <dbReference type="PIRSR" id="PIRSR000726-1"/>
    </source>
</evidence>
<sequence length="407" mass="43618">MPNIIVQKFGGTSVGTPERILNVARRIKGYHDKGDHVVVVVSAMGHTTDELVDLARQITKNPHKREMDMLLSTGEQVSIAMLAMALWEIGVPAKSFTGSQVRMITDGNFSNAKIQTIDRSRIDSALSEGKVVIVAGFQGIDKNEDITTLGRGGSDTSAVALAAVLGAKECEIYTDVDGVYTADPRVVKQASKHAQITYEEMLELASLGAGVLHSRSVELGMNYDVVIHVRSSFNQNPGTLVVSEDKIMEKLKVSGVTAKNDQARITIANVPDKPGLAADLFGKLSGKDILVDVIVQSSPYDGRNTISFTIPKKDIGEALPILEAFTGAHGTEKPEINENISIVSAVGIGMKSHVGVAAQMFRALAEDGVNIEMISTSEIKISCVIPRDKAEIAVNRIHDTFGLSKNG</sequence>
<dbReference type="GO" id="GO:0009090">
    <property type="term" value="P:homoserine biosynthetic process"/>
    <property type="evidence" value="ECO:0007669"/>
    <property type="project" value="TreeGrafter"/>
</dbReference>
<dbReference type="GO" id="GO:0005524">
    <property type="term" value="F:ATP binding"/>
    <property type="evidence" value="ECO:0007669"/>
    <property type="project" value="UniProtKB-KW"/>
</dbReference>
<dbReference type="UniPathway" id="UPA00034">
    <property type="reaction ID" value="UER00015"/>
</dbReference>
<dbReference type="SUPFAM" id="SSF55021">
    <property type="entry name" value="ACT-like"/>
    <property type="match status" value="2"/>
</dbReference>
<dbReference type="PANTHER" id="PTHR21499">
    <property type="entry name" value="ASPARTATE KINASE"/>
    <property type="match status" value="1"/>
</dbReference>
<feature type="binding site" evidence="13">
    <location>
        <position position="180"/>
    </location>
    <ligand>
        <name>ATP</name>
        <dbReference type="ChEBI" id="CHEBI:30616"/>
    </ligand>
</feature>
<dbReference type="FunFam" id="3.30.2130.10:FF:000001">
    <property type="entry name" value="Bifunctional aspartokinase/homoserine dehydrogenase"/>
    <property type="match status" value="1"/>
</dbReference>
<keyword evidence="11" id="KW-0457">Lysine biosynthesis</keyword>
<dbReference type="PANTHER" id="PTHR21499:SF3">
    <property type="entry name" value="ASPARTOKINASE"/>
    <property type="match status" value="1"/>
</dbReference>
<evidence type="ECO:0000256" key="3">
    <source>
        <dbReference type="ARBA" id="ARBA00005139"/>
    </source>
</evidence>
<dbReference type="CDD" id="cd04913">
    <property type="entry name" value="ACT_AKii-LysC-BS-like_1"/>
    <property type="match status" value="1"/>
</dbReference>
<evidence type="ECO:0000256" key="7">
    <source>
        <dbReference type="ARBA" id="ARBA00022737"/>
    </source>
</evidence>
<evidence type="ECO:0000259" key="16">
    <source>
        <dbReference type="PROSITE" id="PS51671"/>
    </source>
</evidence>
<evidence type="ECO:0000256" key="2">
    <source>
        <dbReference type="ARBA" id="ARBA00004986"/>
    </source>
</evidence>
<comment type="pathway">
    <text evidence="3 15">Amino-acid biosynthesis; L-threonine biosynthesis; L-threonine from L-aspartate: step 1/5.</text>
</comment>
<dbReference type="PROSITE" id="PS51671">
    <property type="entry name" value="ACT"/>
    <property type="match status" value="2"/>
</dbReference>
<keyword evidence="10 13" id="KW-0067">ATP-binding</keyword>
<evidence type="ECO:0000256" key="14">
    <source>
        <dbReference type="RuleBase" id="RU003448"/>
    </source>
</evidence>
<feature type="binding site" evidence="13">
    <location>
        <begin position="8"/>
        <end position="11"/>
    </location>
    <ligand>
        <name>ATP</name>
        <dbReference type="ChEBI" id="CHEBI:30616"/>
    </ligand>
</feature>
<keyword evidence="7" id="KW-0677">Repeat</keyword>
<keyword evidence="9 14" id="KW-0418">Kinase</keyword>
<dbReference type="SUPFAM" id="SSF53633">
    <property type="entry name" value="Carbamate kinase-like"/>
    <property type="match status" value="1"/>
</dbReference>
<feature type="binding site" evidence="13">
    <location>
        <begin position="174"/>
        <end position="175"/>
    </location>
    <ligand>
        <name>ATP</name>
        <dbReference type="ChEBI" id="CHEBI:30616"/>
    </ligand>
</feature>
<feature type="binding site" evidence="13">
    <location>
        <position position="48"/>
    </location>
    <ligand>
        <name>substrate</name>
    </ligand>
</feature>
<keyword evidence="8 13" id="KW-0547">Nucleotide-binding</keyword>
<dbReference type="GO" id="GO:0004072">
    <property type="term" value="F:aspartate kinase activity"/>
    <property type="evidence" value="ECO:0007669"/>
    <property type="project" value="UniProtKB-EC"/>
</dbReference>
<dbReference type="Pfam" id="PF22468">
    <property type="entry name" value="ACT_9"/>
    <property type="match status" value="2"/>
</dbReference>
<comment type="catalytic activity">
    <reaction evidence="12 14">
        <text>L-aspartate + ATP = 4-phospho-L-aspartate + ADP</text>
        <dbReference type="Rhea" id="RHEA:23776"/>
        <dbReference type="ChEBI" id="CHEBI:29991"/>
        <dbReference type="ChEBI" id="CHEBI:30616"/>
        <dbReference type="ChEBI" id="CHEBI:57535"/>
        <dbReference type="ChEBI" id="CHEBI:456216"/>
        <dbReference type="EC" id="2.7.2.4"/>
    </reaction>
</comment>
<feature type="domain" description="ACT" evidence="16">
    <location>
        <begin position="265"/>
        <end position="339"/>
    </location>
</feature>
<dbReference type="NCBIfam" id="TIGR00657">
    <property type="entry name" value="asp_kinases"/>
    <property type="match status" value="1"/>
</dbReference>
<feature type="binding site" evidence="13">
    <location>
        <position position="75"/>
    </location>
    <ligand>
        <name>substrate</name>
    </ligand>
</feature>